<name>A0A3L7ZNR4_PARDI</name>
<dbReference type="Proteomes" id="UP000310032">
    <property type="component" value="Unassembled WGS sequence"/>
</dbReference>
<dbReference type="Proteomes" id="UP000278164">
    <property type="component" value="Unassembled WGS sequence"/>
</dbReference>
<evidence type="ECO:0000256" key="1">
    <source>
        <dbReference type="ARBA" id="ARBA00023125"/>
    </source>
</evidence>
<dbReference type="InterPro" id="IPR011010">
    <property type="entry name" value="DNA_brk_join_enz"/>
</dbReference>
<evidence type="ECO:0000313" key="6">
    <source>
        <dbReference type="Proteomes" id="UP000310032"/>
    </source>
</evidence>
<keyword evidence="1" id="KW-0238">DNA-binding</keyword>
<reference evidence="4 6" key="2">
    <citation type="submission" date="2019-04" db="EMBL/GenBank/DDBJ databases">
        <title>Microbes associate with the intestines of laboratory mice.</title>
        <authorList>
            <person name="Navarre W."/>
            <person name="Wong E."/>
            <person name="Huang K."/>
            <person name="Tropini C."/>
            <person name="Ng K."/>
            <person name="Yu B."/>
        </authorList>
    </citation>
    <scope>NUCLEOTIDE SEQUENCE [LARGE SCALE GENOMIC DNA]</scope>
    <source>
        <strain evidence="4 6">NM39_I3</strain>
    </source>
</reference>
<dbReference type="InterPro" id="IPR010998">
    <property type="entry name" value="Integrase_recombinase_N"/>
</dbReference>
<evidence type="ECO:0000313" key="4">
    <source>
        <dbReference type="EMBL" id="TGY52317.1"/>
    </source>
</evidence>
<dbReference type="AlphaFoldDB" id="A0A3L7ZNR4"/>
<gene>
    <name evidence="3" type="ORF">D7V78_20085</name>
    <name evidence="4" type="ORF">E5342_18850</name>
</gene>
<evidence type="ECO:0000313" key="5">
    <source>
        <dbReference type="Proteomes" id="UP000278164"/>
    </source>
</evidence>
<dbReference type="EMBL" id="RAYI01000155">
    <property type="protein sequence ID" value="RLT71660.1"/>
    <property type="molecule type" value="Genomic_DNA"/>
</dbReference>
<dbReference type="OrthoDB" id="1493636at2"/>
<dbReference type="GO" id="GO:0003677">
    <property type="term" value="F:DNA binding"/>
    <property type="evidence" value="ECO:0007669"/>
    <property type="project" value="UniProtKB-KW"/>
</dbReference>
<evidence type="ECO:0000259" key="2">
    <source>
        <dbReference type="Pfam" id="PF13102"/>
    </source>
</evidence>
<reference evidence="3 5" key="1">
    <citation type="submission" date="2018-09" db="EMBL/GenBank/DDBJ databases">
        <title>Murine metabolic-syndrome-specific gut microbial biobank.</title>
        <authorList>
            <person name="Liu C."/>
        </authorList>
    </citation>
    <scope>NUCLEOTIDE SEQUENCE [LARGE SCALE GENOMIC DNA]</scope>
    <source>
        <strain evidence="3 5">8-P5</strain>
    </source>
</reference>
<proteinExistence type="predicted"/>
<dbReference type="SUPFAM" id="SSF56349">
    <property type="entry name" value="DNA breaking-rejoining enzymes"/>
    <property type="match status" value="1"/>
</dbReference>
<sequence length="195" mass="22470">MDKSRGRKAARIIDLNAYIQKYIDEMRSGTRKNNKGMLYSPGTIKNKVSFQSEFNKFQENTGHRYNYDDITMDFYNDFIDFFNDKEYSSNTTGKHIKSLKEIMAAAFAEGLRKNTQSSLRSFNILSTEAGMVYLTRQEITAIENLNLSGEEHKVLLLCRDIFLVGVYTAQRFLFAMSEICLSLRCDISYTSTTSE</sequence>
<organism evidence="3 5">
    <name type="scientific">Parabacteroides distasonis</name>
    <dbReference type="NCBI Taxonomy" id="823"/>
    <lineage>
        <taxon>Bacteria</taxon>
        <taxon>Pseudomonadati</taxon>
        <taxon>Bacteroidota</taxon>
        <taxon>Bacteroidia</taxon>
        <taxon>Bacteroidales</taxon>
        <taxon>Tannerellaceae</taxon>
        <taxon>Parabacteroides</taxon>
    </lineage>
</organism>
<dbReference type="EMBL" id="SRYM01000111">
    <property type="protein sequence ID" value="TGY52317.1"/>
    <property type="molecule type" value="Genomic_DNA"/>
</dbReference>
<dbReference type="Pfam" id="PF13102">
    <property type="entry name" value="Phage_int_SAM_5"/>
    <property type="match status" value="1"/>
</dbReference>
<dbReference type="InterPro" id="IPR025269">
    <property type="entry name" value="SAM-like_dom"/>
</dbReference>
<protein>
    <recommendedName>
        <fullName evidence="2">Phage integrase SAM-like domain-containing protein</fullName>
    </recommendedName>
</protein>
<accession>A0A3L7ZNR4</accession>
<feature type="domain" description="Phage integrase SAM-like" evidence="2">
    <location>
        <begin position="15"/>
        <end position="115"/>
    </location>
</feature>
<comment type="caution">
    <text evidence="3">The sequence shown here is derived from an EMBL/GenBank/DDBJ whole genome shotgun (WGS) entry which is preliminary data.</text>
</comment>
<dbReference type="Gene3D" id="1.10.150.130">
    <property type="match status" value="1"/>
</dbReference>
<evidence type="ECO:0000313" key="3">
    <source>
        <dbReference type="EMBL" id="RLT71660.1"/>
    </source>
</evidence>
<dbReference type="RefSeq" id="WP_121737544.1">
    <property type="nucleotide sequence ID" value="NZ_QXXG01000094.1"/>
</dbReference>